<dbReference type="Pfam" id="PF13193">
    <property type="entry name" value="AMP-binding_C"/>
    <property type="match status" value="1"/>
</dbReference>
<accession>A0ABT1UAW9</accession>
<dbReference type="InterPro" id="IPR025110">
    <property type="entry name" value="AMP-bd_C"/>
</dbReference>
<dbReference type="SUPFAM" id="SSF56801">
    <property type="entry name" value="Acetyl-CoA synthetase-like"/>
    <property type="match status" value="1"/>
</dbReference>
<dbReference type="RefSeq" id="WP_256617387.1">
    <property type="nucleotide sequence ID" value="NZ_JANIBK010000302.1"/>
</dbReference>
<dbReference type="SMART" id="SM00823">
    <property type="entry name" value="PKS_PP"/>
    <property type="match status" value="1"/>
</dbReference>
<evidence type="ECO:0000313" key="5">
    <source>
        <dbReference type="Proteomes" id="UP001524586"/>
    </source>
</evidence>
<comment type="caution">
    <text evidence="4">The sequence shown here is derived from an EMBL/GenBank/DDBJ whole genome shotgun (WGS) entry which is preliminary data.</text>
</comment>
<dbReference type="InterPro" id="IPR036736">
    <property type="entry name" value="ACP-like_sf"/>
</dbReference>
<dbReference type="PANTHER" id="PTHR45527">
    <property type="entry name" value="NONRIBOSOMAL PEPTIDE SYNTHETASE"/>
    <property type="match status" value="1"/>
</dbReference>
<keyword evidence="2" id="KW-0597">Phosphoprotein</keyword>
<keyword evidence="5" id="KW-1185">Reference proteome</keyword>
<evidence type="ECO:0000313" key="4">
    <source>
        <dbReference type="EMBL" id="MCQ8131004.1"/>
    </source>
</evidence>
<keyword evidence="1" id="KW-0596">Phosphopantetheine</keyword>
<dbReference type="Gene3D" id="3.30.300.30">
    <property type="match status" value="1"/>
</dbReference>
<dbReference type="CDD" id="cd05930">
    <property type="entry name" value="A_NRPS"/>
    <property type="match status" value="1"/>
</dbReference>
<evidence type="ECO:0000256" key="2">
    <source>
        <dbReference type="ARBA" id="ARBA00022553"/>
    </source>
</evidence>
<dbReference type="EMBL" id="JANIBK010000302">
    <property type="protein sequence ID" value="MCQ8131004.1"/>
    <property type="molecule type" value="Genomic_DNA"/>
</dbReference>
<dbReference type="InterPro" id="IPR045851">
    <property type="entry name" value="AMP-bd_C_sf"/>
</dbReference>
<dbReference type="InterPro" id="IPR006162">
    <property type="entry name" value="Ppantetheine_attach_site"/>
</dbReference>
<feature type="non-terminal residue" evidence="4">
    <location>
        <position position="1"/>
    </location>
</feature>
<reference evidence="4 5" key="1">
    <citation type="submission" date="2022-07" db="EMBL/GenBank/DDBJ databases">
        <title>Methylomonas rivi sp. nov., Methylomonas rosea sp. nov., Methylomonas aureus sp. nov. and Methylomonas subterranea sp. nov., four novel methanotrophs isolated from a freshwater creek and the deep terrestrial subsurface.</title>
        <authorList>
            <person name="Abin C."/>
            <person name="Sankaranarayanan K."/>
            <person name="Garner C."/>
            <person name="Sindelar R."/>
            <person name="Kotary K."/>
            <person name="Garner R."/>
            <person name="Barclay S."/>
            <person name="Lawson P."/>
            <person name="Krumholz L."/>
        </authorList>
    </citation>
    <scope>NUCLEOTIDE SEQUENCE [LARGE SCALE GENOMIC DNA]</scope>
    <source>
        <strain evidence="4 5">WSC-6</strain>
    </source>
</reference>
<dbReference type="Pfam" id="PF00550">
    <property type="entry name" value="PP-binding"/>
    <property type="match status" value="1"/>
</dbReference>
<name>A0ABT1UAW9_9GAMM</name>
<dbReference type="InterPro" id="IPR020806">
    <property type="entry name" value="PKS_PP-bd"/>
</dbReference>
<dbReference type="PROSITE" id="PS00012">
    <property type="entry name" value="PHOSPHOPANTETHEINE"/>
    <property type="match status" value="1"/>
</dbReference>
<dbReference type="Pfam" id="PF00501">
    <property type="entry name" value="AMP-binding"/>
    <property type="match status" value="1"/>
</dbReference>
<dbReference type="InterPro" id="IPR000873">
    <property type="entry name" value="AMP-dep_synth/lig_dom"/>
</dbReference>
<protein>
    <submittedName>
        <fullName evidence="4">AMP-binding protein</fullName>
    </submittedName>
</protein>
<sequence>AIAEPGVHRDPAELARLMLKHRVGTLHFVPSMLAEFVNQPELPAFPDLKRIVCSGEALPADLQQRVFQRLPGVELDNLYGPTEAAIDVTHWTCRDDGNHSVPIGQPIANSQIHILDAHLNPLPAGIAGELYIGGRGLARGYHRRSGLTAERFIPDPFGSGERLYRTGDKAKWRNDGVIEYLGRLDHQIKLRGLRIELGEIEAALMAQTGITEAAVLLKDSPHGPRLVAYAAAGRLVEVETLQQGLRQRLPDYMVPNAIVILDSLPKTVNGKLDRKALPEPELNRGDYRAPQTGTEQRLADVWQSLLGVERVGRNDNFFELGGHSLLATRLVAQIRIDLGVDLPLRNVFETEELRQLAERIDQLGAALVGDEVLADMSGWLDELELS</sequence>
<evidence type="ECO:0000256" key="1">
    <source>
        <dbReference type="ARBA" id="ARBA00022450"/>
    </source>
</evidence>
<feature type="domain" description="Carrier" evidence="3">
    <location>
        <begin position="289"/>
        <end position="364"/>
    </location>
</feature>
<dbReference type="PROSITE" id="PS50075">
    <property type="entry name" value="CARRIER"/>
    <property type="match status" value="1"/>
</dbReference>
<dbReference type="InterPro" id="IPR009081">
    <property type="entry name" value="PP-bd_ACP"/>
</dbReference>
<evidence type="ECO:0000259" key="3">
    <source>
        <dbReference type="PROSITE" id="PS50075"/>
    </source>
</evidence>
<dbReference type="Proteomes" id="UP001524586">
    <property type="component" value="Unassembled WGS sequence"/>
</dbReference>
<dbReference type="PANTHER" id="PTHR45527:SF1">
    <property type="entry name" value="FATTY ACID SYNTHASE"/>
    <property type="match status" value="1"/>
</dbReference>
<proteinExistence type="predicted"/>
<dbReference type="Gene3D" id="3.40.50.980">
    <property type="match status" value="1"/>
</dbReference>
<dbReference type="Gene3D" id="2.30.38.10">
    <property type="entry name" value="Luciferase, Domain 3"/>
    <property type="match status" value="1"/>
</dbReference>
<gene>
    <name evidence="4" type="ORF">NP596_21295</name>
</gene>
<dbReference type="Gene3D" id="3.40.50.1820">
    <property type="entry name" value="alpha/beta hydrolase"/>
    <property type="match status" value="1"/>
</dbReference>
<dbReference type="InterPro" id="IPR029058">
    <property type="entry name" value="AB_hydrolase_fold"/>
</dbReference>
<dbReference type="SUPFAM" id="SSF47336">
    <property type="entry name" value="ACP-like"/>
    <property type="match status" value="1"/>
</dbReference>
<organism evidence="4 5">
    <name type="scientific">Methylomonas rivi</name>
    <dbReference type="NCBI Taxonomy" id="2952226"/>
    <lineage>
        <taxon>Bacteria</taxon>
        <taxon>Pseudomonadati</taxon>
        <taxon>Pseudomonadota</taxon>
        <taxon>Gammaproteobacteria</taxon>
        <taxon>Methylococcales</taxon>
        <taxon>Methylococcaceae</taxon>
        <taxon>Methylomonas</taxon>
    </lineage>
</organism>